<dbReference type="InterPro" id="IPR036388">
    <property type="entry name" value="WH-like_DNA-bd_sf"/>
</dbReference>
<dbReference type="Pfam" id="PF00196">
    <property type="entry name" value="GerE"/>
    <property type="match status" value="1"/>
</dbReference>
<feature type="domain" description="HTH luxR-type" evidence="3">
    <location>
        <begin position="1"/>
        <end position="56"/>
    </location>
</feature>
<protein>
    <recommendedName>
        <fullName evidence="3">HTH luxR-type domain-containing protein</fullName>
    </recommendedName>
</protein>
<evidence type="ECO:0000313" key="4">
    <source>
        <dbReference type="EMBL" id="RDZ12751.1"/>
    </source>
</evidence>
<dbReference type="InterPro" id="IPR000792">
    <property type="entry name" value="Tscrpt_reg_LuxR_C"/>
</dbReference>
<dbReference type="SUPFAM" id="SSF46894">
    <property type="entry name" value="C-terminal effector domain of the bipartite response regulators"/>
    <property type="match status" value="1"/>
</dbReference>
<organism evidence="4 5">
    <name type="scientific">Priestia megaterium</name>
    <name type="common">Bacillus megaterium</name>
    <dbReference type="NCBI Taxonomy" id="1404"/>
    <lineage>
        <taxon>Bacteria</taxon>
        <taxon>Bacillati</taxon>
        <taxon>Bacillota</taxon>
        <taxon>Bacilli</taxon>
        <taxon>Bacillales</taxon>
        <taxon>Bacillaceae</taxon>
        <taxon>Priestia</taxon>
    </lineage>
</organism>
<dbReference type="PROSITE" id="PS50043">
    <property type="entry name" value="HTH_LUXR_2"/>
    <property type="match status" value="1"/>
</dbReference>
<dbReference type="GO" id="GO:0006355">
    <property type="term" value="P:regulation of DNA-templated transcription"/>
    <property type="evidence" value="ECO:0007669"/>
    <property type="project" value="InterPro"/>
</dbReference>
<evidence type="ECO:0000313" key="5">
    <source>
        <dbReference type="Proteomes" id="UP000256519"/>
    </source>
</evidence>
<sequence length="56" mass="6423">MNQITQAEQEVFALSIDGHSISEIQDILHKEECTIKNQRRSILKKLNPQSMTEAVK</sequence>
<dbReference type="InterPro" id="IPR016032">
    <property type="entry name" value="Sig_transdc_resp-reg_C-effctor"/>
</dbReference>
<dbReference type="RefSeq" id="WP_116075645.1">
    <property type="nucleotide sequence ID" value="NZ_CP187636.1"/>
</dbReference>
<comment type="caution">
    <text evidence="4">The sequence shown here is derived from an EMBL/GenBank/DDBJ whole genome shotgun (WGS) entry which is preliminary data.</text>
</comment>
<evidence type="ECO:0000256" key="1">
    <source>
        <dbReference type="ARBA" id="ARBA00023015"/>
    </source>
</evidence>
<reference evidence="4 5" key="1">
    <citation type="journal article" date="2018" name="Appl. Environ. Microbiol.">
        <title>Antimicrobial susceptibility testing and tentative epidemiological cut-off values of five Bacillus species relevant for use as animal feed additives or for plant protection.</title>
        <authorList>
            <person name="Agerso Y."/>
            <person name="Stuer-Lauridsen B."/>
            <person name="Bjerre K."/>
            <person name="Jensen M.G."/>
            <person name="Johansen E."/>
            <person name="Bennedsen M."/>
            <person name="Brockmann E."/>
            <person name="Nielsen B."/>
        </authorList>
    </citation>
    <scope>NUCLEOTIDE SEQUENCE [LARGE SCALE GENOMIC DNA]</scope>
    <source>
        <strain evidence="4 5">CHCC20162</strain>
    </source>
</reference>
<evidence type="ECO:0000256" key="2">
    <source>
        <dbReference type="ARBA" id="ARBA00023163"/>
    </source>
</evidence>
<dbReference type="GO" id="GO:0003677">
    <property type="term" value="F:DNA binding"/>
    <property type="evidence" value="ECO:0007669"/>
    <property type="project" value="InterPro"/>
</dbReference>
<dbReference type="Gene3D" id="1.10.10.10">
    <property type="entry name" value="Winged helix-like DNA-binding domain superfamily/Winged helix DNA-binding domain"/>
    <property type="match status" value="1"/>
</dbReference>
<gene>
    <name evidence="4" type="ORF">C3744_17215</name>
</gene>
<keyword evidence="2" id="KW-0804">Transcription</keyword>
<dbReference type="EMBL" id="PQWM01000017">
    <property type="protein sequence ID" value="RDZ12751.1"/>
    <property type="molecule type" value="Genomic_DNA"/>
</dbReference>
<name>A0A3D8WZX8_PRIMG</name>
<dbReference type="Proteomes" id="UP000256519">
    <property type="component" value="Unassembled WGS sequence"/>
</dbReference>
<dbReference type="AlphaFoldDB" id="A0A3D8WZX8"/>
<dbReference type="PRINTS" id="PR00038">
    <property type="entry name" value="HTHLUXR"/>
</dbReference>
<keyword evidence="1" id="KW-0805">Transcription regulation</keyword>
<accession>A0A3D8WZX8</accession>
<proteinExistence type="predicted"/>
<evidence type="ECO:0000259" key="3">
    <source>
        <dbReference type="PROSITE" id="PS50043"/>
    </source>
</evidence>